<dbReference type="InterPro" id="IPR017779">
    <property type="entry name" value="ABC_UrtB_bac"/>
</dbReference>
<organism evidence="11 12">
    <name type="scientific">Cobetia amphilecti</name>
    <dbReference type="NCBI Taxonomy" id="1055104"/>
    <lineage>
        <taxon>Bacteria</taxon>
        <taxon>Pseudomonadati</taxon>
        <taxon>Pseudomonadota</taxon>
        <taxon>Gammaproteobacteria</taxon>
        <taxon>Oceanospirillales</taxon>
        <taxon>Halomonadaceae</taxon>
        <taxon>Cobetia</taxon>
    </lineage>
</organism>
<keyword evidence="2" id="KW-0813">Transport</keyword>
<feature type="transmembrane region" description="Helical" evidence="9">
    <location>
        <begin position="514"/>
        <end position="533"/>
    </location>
</feature>
<evidence type="ECO:0000256" key="7">
    <source>
        <dbReference type="ARBA" id="ARBA00023136"/>
    </source>
</evidence>
<keyword evidence="10" id="KW-0732">Signal</keyword>
<gene>
    <name evidence="11" type="primary">urtB</name>
    <name evidence="11" type="ORF">QLT01_15245</name>
</gene>
<dbReference type="NCBIfam" id="TIGR03409">
    <property type="entry name" value="urea_trans_UrtB"/>
    <property type="match status" value="1"/>
</dbReference>
<proteinExistence type="inferred from homology"/>
<evidence type="ECO:0000256" key="4">
    <source>
        <dbReference type="ARBA" id="ARBA00022692"/>
    </source>
</evidence>
<evidence type="ECO:0000313" key="12">
    <source>
        <dbReference type="Proteomes" id="UP001229025"/>
    </source>
</evidence>
<evidence type="ECO:0000256" key="8">
    <source>
        <dbReference type="ARBA" id="ARBA00037998"/>
    </source>
</evidence>
<name>A0ABT6USL5_9GAMM</name>
<feature type="transmembrane region" description="Helical" evidence="9">
    <location>
        <begin position="316"/>
        <end position="336"/>
    </location>
</feature>
<protein>
    <submittedName>
        <fullName evidence="11">Urea ABC transporter permease subunit UrtB</fullName>
    </submittedName>
</protein>
<evidence type="ECO:0000256" key="5">
    <source>
        <dbReference type="ARBA" id="ARBA00022970"/>
    </source>
</evidence>
<evidence type="ECO:0000256" key="10">
    <source>
        <dbReference type="SAM" id="SignalP"/>
    </source>
</evidence>
<feature type="chain" id="PRO_5046665347" evidence="10">
    <location>
        <begin position="29"/>
        <end position="550"/>
    </location>
</feature>
<keyword evidence="7 9" id="KW-0472">Membrane</keyword>
<evidence type="ECO:0000256" key="1">
    <source>
        <dbReference type="ARBA" id="ARBA00004429"/>
    </source>
</evidence>
<dbReference type="InterPro" id="IPR052157">
    <property type="entry name" value="BCAA_transport_permease"/>
</dbReference>
<feature type="transmembrane region" description="Helical" evidence="9">
    <location>
        <begin position="400"/>
        <end position="417"/>
    </location>
</feature>
<comment type="subcellular location">
    <subcellularLocation>
        <location evidence="1">Cell inner membrane</location>
        <topology evidence="1">Multi-pass membrane protein</topology>
    </subcellularLocation>
</comment>
<comment type="caution">
    <text evidence="11">The sequence shown here is derived from an EMBL/GenBank/DDBJ whole genome shotgun (WGS) entry which is preliminary data.</text>
</comment>
<dbReference type="PANTHER" id="PTHR11795:SF447">
    <property type="entry name" value="ABC TRANSPORTER PERMEASE PROTEIN"/>
    <property type="match status" value="1"/>
</dbReference>
<feature type="transmembrane region" description="Helical" evidence="9">
    <location>
        <begin position="484"/>
        <end position="508"/>
    </location>
</feature>
<dbReference type="PANTHER" id="PTHR11795">
    <property type="entry name" value="BRANCHED-CHAIN AMINO ACID TRANSPORT SYSTEM PERMEASE PROTEIN LIVH"/>
    <property type="match status" value="1"/>
</dbReference>
<keyword evidence="6 9" id="KW-1133">Transmembrane helix</keyword>
<evidence type="ECO:0000256" key="6">
    <source>
        <dbReference type="ARBA" id="ARBA00022989"/>
    </source>
</evidence>
<feature type="transmembrane region" description="Helical" evidence="9">
    <location>
        <begin position="261"/>
        <end position="288"/>
    </location>
</feature>
<dbReference type="InterPro" id="IPR016024">
    <property type="entry name" value="ARM-type_fold"/>
</dbReference>
<dbReference type="RefSeq" id="WP_284727374.1">
    <property type="nucleotide sequence ID" value="NZ_JASCSA010000015.1"/>
</dbReference>
<dbReference type="SUPFAM" id="SSF48371">
    <property type="entry name" value="ARM repeat"/>
    <property type="match status" value="1"/>
</dbReference>
<keyword evidence="4 9" id="KW-0812">Transmembrane</keyword>
<sequence>MSISVATMYRGCWQWMLLVCLLSFPLFAAAQSESATGQSARLSDGAAQSLLTRLAEARNPAKPAVIDEIAMSGDARARGWLEAFSASKLARLKDAERFLIIDNNRGREWAVSDALSGESAGKVSRRDLKALRSNNSLRGHIDGVLSMIDLSSPDAEVRLAAARGLRGSVDEAMAERLPSLIEQEGDDTIRATLKEALAIQQLEATGDPAALDTLSGSLNAAAIAAINGAAASDDPQLAQAAKVALAGIEQKLQLNSGLETLYFGLSLGSVLVLAAIGLAITFGVMGVINMAHGELIMLGAYTTWGMQQLLPGQPGLALLLSIPAGFLVAASVGVIIERSVIQHLKGRPLETLLATFGISLILQQLVRTTISPLNRIVVTPEWMSGSLMINEALSLTLNRLYIIGFALFVFAGLMMIMRRTRLGLEVRAVTQNRAMARSMGIKATRVDIMTFALGSGVAGLAGVALSQITNVGPNLGQNYIIDSFMVVVFGGVGNLWGTLVAGMSLGLLNQFLEPWAGAVLAKIVVLVFIILFIQKRPRGLFPQKGRAAEG</sequence>
<dbReference type="EMBL" id="JASCSA010000015">
    <property type="protein sequence ID" value="MDI5885702.1"/>
    <property type="molecule type" value="Genomic_DNA"/>
</dbReference>
<evidence type="ECO:0000256" key="3">
    <source>
        <dbReference type="ARBA" id="ARBA00022475"/>
    </source>
</evidence>
<dbReference type="CDD" id="cd06582">
    <property type="entry name" value="TM_PBP1_LivH_like"/>
    <property type="match status" value="1"/>
</dbReference>
<dbReference type="Pfam" id="PF02653">
    <property type="entry name" value="BPD_transp_2"/>
    <property type="match status" value="1"/>
</dbReference>
<evidence type="ECO:0000256" key="2">
    <source>
        <dbReference type="ARBA" id="ARBA00022448"/>
    </source>
</evidence>
<dbReference type="Proteomes" id="UP001229025">
    <property type="component" value="Unassembled WGS sequence"/>
</dbReference>
<keyword evidence="3" id="KW-1003">Cell membrane</keyword>
<evidence type="ECO:0000313" key="11">
    <source>
        <dbReference type="EMBL" id="MDI5885702.1"/>
    </source>
</evidence>
<keyword evidence="12" id="KW-1185">Reference proteome</keyword>
<keyword evidence="5" id="KW-0029">Amino-acid transport</keyword>
<accession>A0ABT6USL5</accession>
<feature type="signal peptide" evidence="10">
    <location>
        <begin position="1"/>
        <end position="28"/>
    </location>
</feature>
<comment type="similarity">
    <text evidence="8">Belongs to the binding-protein-dependent transport system permease family. LivHM subfamily.</text>
</comment>
<reference evidence="12" key="1">
    <citation type="submission" date="2023-07" db="EMBL/GenBank/DDBJ databases">
        <title>Genome-based characterization of strain KMM 296 and proposal for reclassification of Cobetia litoralis and Cobetia pacifica, and emended description of the species Cobetia amphilecti and Cobetia marina.</title>
        <authorList>
            <person name="Balabanova L."/>
            <person name="Nedashkovskaya O."/>
        </authorList>
    </citation>
    <scope>NUCLEOTIDE SEQUENCE [LARGE SCALE GENOMIC DNA]</scope>
    <source>
        <strain evidence="12">NRIC 0815</strain>
    </source>
</reference>
<evidence type="ECO:0000256" key="9">
    <source>
        <dbReference type="SAM" id="Phobius"/>
    </source>
</evidence>
<dbReference type="InterPro" id="IPR001851">
    <property type="entry name" value="ABC_transp_permease"/>
</dbReference>